<dbReference type="PANTHER" id="PTHR33280:SF6">
    <property type="entry name" value="LARGE RIBOSOMAL SUBUNIT PROTEIN BL31A"/>
    <property type="match status" value="1"/>
</dbReference>
<evidence type="ECO:0000256" key="2">
    <source>
        <dbReference type="ARBA" id="ARBA00009296"/>
    </source>
</evidence>
<organism evidence="7 8">
    <name type="scientific">Roseisolibacter agri</name>
    <dbReference type="NCBI Taxonomy" id="2014610"/>
    <lineage>
        <taxon>Bacteria</taxon>
        <taxon>Pseudomonadati</taxon>
        <taxon>Gemmatimonadota</taxon>
        <taxon>Gemmatimonadia</taxon>
        <taxon>Gemmatimonadales</taxon>
        <taxon>Gemmatimonadaceae</taxon>
        <taxon>Roseisolibacter</taxon>
    </lineage>
</organism>
<comment type="subunit">
    <text evidence="3">Part of the 50S ribosomal subunit.</text>
</comment>
<dbReference type="NCBIfam" id="NF002462">
    <property type="entry name" value="PRK01678.1"/>
    <property type="match status" value="1"/>
</dbReference>
<dbReference type="Proteomes" id="UP001161325">
    <property type="component" value="Unassembled WGS sequence"/>
</dbReference>
<dbReference type="PANTHER" id="PTHR33280">
    <property type="entry name" value="50S RIBOSOMAL PROTEIN L31, CHLOROPLASTIC"/>
    <property type="match status" value="1"/>
</dbReference>
<dbReference type="GO" id="GO:0003735">
    <property type="term" value="F:structural constituent of ribosome"/>
    <property type="evidence" value="ECO:0007669"/>
    <property type="project" value="InterPro"/>
</dbReference>
<dbReference type="NCBIfam" id="TIGR00105">
    <property type="entry name" value="L31"/>
    <property type="match status" value="1"/>
</dbReference>
<dbReference type="InterPro" id="IPR042105">
    <property type="entry name" value="Ribosomal_bL31_sf"/>
</dbReference>
<evidence type="ECO:0000256" key="1">
    <source>
        <dbReference type="ARBA" id="ARBA00008196"/>
    </source>
</evidence>
<evidence type="ECO:0000256" key="4">
    <source>
        <dbReference type="ARBA" id="ARBA00022980"/>
    </source>
</evidence>
<evidence type="ECO:0000256" key="5">
    <source>
        <dbReference type="ARBA" id="ARBA00023274"/>
    </source>
</evidence>
<dbReference type="PRINTS" id="PR01249">
    <property type="entry name" value="RIBOSOMALL31"/>
</dbReference>
<accession>A0AA37Q6U2</accession>
<gene>
    <name evidence="7" type="primary">rpmE</name>
    <name evidence="7" type="ORF">rosag_05890</name>
</gene>
<dbReference type="GO" id="GO:0005840">
    <property type="term" value="C:ribosome"/>
    <property type="evidence" value="ECO:0007669"/>
    <property type="project" value="UniProtKB-KW"/>
</dbReference>
<proteinExistence type="inferred from homology"/>
<dbReference type="InterPro" id="IPR027493">
    <property type="entry name" value="Ribosomal_bL31_B"/>
</dbReference>
<dbReference type="Pfam" id="PF01197">
    <property type="entry name" value="Ribosomal_L31"/>
    <property type="match status" value="1"/>
</dbReference>
<evidence type="ECO:0000313" key="8">
    <source>
        <dbReference type="Proteomes" id="UP001161325"/>
    </source>
</evidence>
<dbReference type="InterPro" id="IPR034704">
    <property type="entry name" value="Ribosomal_bL28/bL31-like_sf"/>
</dbReference>
<dbReference type="GO" id="GO:0006412">
    <property type="term" value="P:translation"/>
    <property type="evidence" value="ECO:0007669"/>
    <property type="project" value="InterPro"/>
</dbReference>
<evidence type="ECO:0000256" key="3">
    <source>
        <dbReference type="ARBA" id="ARBA00011838"/>
    </source>
</evidence>
<dbReference type="InterPro" id="IPR002150">
    <property type="entry name" value="Ribosomal_bL31"/>
</dbReference>
<dbReference type="RefSeq" id="WP_284348520.1">
    <property type="nucleotide sequence ID" value="NZ_BRXS01000001.1"/>
</dbReference>
<evidence type="ECO:0000256" key="6">
    <source>
        <dbReference type="RuleBase" id="RU000564"/>
    </source>
</evidence>
<protein>
    <recommendedName>
        <fullName evidence="6">50S ribosomal protein L31</fullName>
    </recommendedName>
</protein>
<keyword evidence="8" id="KW-1185">Reference proteome</keyword>
<keyword evidence="5 6" id="KW-0687">Ribonucleoprotein</keyword>
<comment type="similarity">
    <text evidence="1">Belongs to the bacterial ribosomal protein bL31 family. Type B subfamily.</text>
</comment>
<dbReference type="Gene3D" id="4.10.830.30">
    <property type="entry name" value="Ribosomal protein L31"/>
    <property type="match status" value="1"/>
</dbReference>
<name>A0AA37Q6U2_9BACT</name>
<dbReference type="SUPFAM" id="SSF143800">
    <property type="entry name" value="L28p-like"/>
    <property type="match status" value="1"/>
</dbReference>
<dbReference type="EMBL" id="BRXS01000001">
    <property type="protein sequence ID" value="GLC24076.1"/>
    <property type="molecule type" value="Genomic_DNA"/>
</dbReference>
<comment type="similarity">
    <text evidence="2">Belongs to the bacterial ribosomal protein bL31 family. Type A subfamily.</text>
</comment>
<keyword evidence="4 6" id="KW-0689">Ribosomal protein</keyword>
<evidence type="ECO:0000313" key="7">
    <source>
        <dbReference type="EMBL" id="GLC24076.1"/>
    </source>
</evidence>
<dbReference type="GO" id="GO:1990904">
    <property type="term" value="C:ribonucleoprotein complex"/>
    <property type="evidence" value="ECO:0007669"/>
    <property type="project" value="UniProtKB-KW"/>
</dbReference>
<reference evidence="7" key="1">
    <citation type="submission" date="2022-08" db="EMBL/GenBank/DDBJ databases">
        <title>Draft genome sequencing of Roseisolibacter agri AW1220.</title>
        <authorList>
            <person name="Tobiishi Y."/>
            <person name="Tonouchi A."/>
        </authorList>
    </citation>
    <scope>NUCLEOTIDE SEQUENCE</scope>
    <source>
        <strain evidence="7">AW1220</strain>
    </source>
</reference>
<dbReference type="AlphaFoldDB" id="A0AA37Q6U2"/>
<dbReference type="PROSITE" id="PS01143">
    <property type="entry name" value="RIBOSOMAL_L31"/>
    <property type="match status" value="1"/>
</dbReference>
<comment type="caution">
    <text evidence="7">The sequence shown here is derived from an EMBL/GenBank/DDBJ whole genome shotgun (WGS) entry which is preliminary data.</text>
</comment>
<sequence>MKPDIHPLYHPVVFKDLSNGQLIVTRSTMTSEQKITLSDGQQYPVVPLEITNMSHPFFTGEQRLVDTQGRVDKFKKRYAR</sequence>